<dbReference type="AlphaFoldDB" id="A0AAV4LDZ2"/>
<dbReference type="EMBL" id="BOQE01000001">
    <property type="protein sequence ID" value="GIM45924.1"/>
    <property type="molecule type" value="Genomic_DNA"/>
</dbReference>
<accession>A0AAV4LDZ2</accession>
<organism evidence="1 2">
    <name type="scientific">Collibacillus ludicampi</name>
    <dbReference type="NCBI Taxonomy" id="2771369"/>
    <lineage>
        <taxon>Bacteria</taxon>
        <taxon>Bacillati</taxon>
        <taxon>Bacillota</taxon>
        <taxon>Bacilli</taxon>
        <taxon>Bacillales</taxon>
        <taxon>Alicyclobacillaceae</taxon>
        <taxon>Collibacillus</taxon>
    </lineage>
</organism>
<name>A0AAV4LDZ2_9BACL</name>
<keyword evidence="2" id="KW-1185">Reference proteome</keyword>
<evidence type="ECO:0000313" key="2">
    <source>
        <dbReference type="Proteomes" id="UP001057291"/>
    </source>
</evidence>
<comment type="caution">
    <text evidence="1">The sequence shown here is derived from an EMBL/GenBank/DDBJ whole genome shotgun (WGS) entry which is preliminary data.</text>
</comment>
<protein>
    <submittedName>
        <fullName evidence="1">Uncharacterized protein</fullName>
    </submittedName>
</protein>
<proteinExistence type="predicted"/>
<gene>
    <name evidence="1" type="ORF">DNHGIG_14730</name>
</gene>
<evidence type="ECO:0000313" key="1">
    <source>
        <dbReference type="EMBL" id="GIM45924.1"/>
    </source>
</evidence>
<dbReference type="RefSeq" id="WP_282199084.1">
    <property type="nucleotide sequence ID" value="NZ_BOQE01000001.1"/>
</dbReference>
<sequence>MNIHQSLLLADLNKQVLYVAVDLASNPNYSKEDSIAELAKIAEYISENERGIEYDTNNCIAGESSAVTNDKRCGEGLGDFERECLRASP</sequence>
<reference evidence="1" key="1">
    <citation type="journal article" date="2023" name="Int. J. Syst. Evol. Microbiol.">
        <title>Collibacillus ludicampi gen. nov., sp. nov., a new soil bacterium of the family Alicyclobacillaceae.</title>
        <authorList>
            <person name="Jojima T."/>
            <person name="Ioku Y."/>
            <person name="Fukuta Y."/>
            <person name="Shirasaka N."/>
            <person name="Matsumura Y."/>
            <person name="Mori M."/>
        </authorList>
    </citation>
    <scope>NUCLEOTIDE SEQUENCE</scope>
    <source>
        <strain evidence="1">TP075</strain>
    </source>
</reference>
<dbReference type="Proteomes" id="UP001057291">
    <property type="component" value="Unassembled WGS sequence"/>
</dbReference>